<keyword evidence="4" id="KW-1185">Reference proteome</keyword>
<organism evidence="3 4">
    <name type="scientific">Rhinolophus ferrumequinum</name>
    <name type="common">Greater horseshoe bat</name>
    <dbReference type="NCBI Taxonomy" id="59479"/>
    <lineage>
        <taxon>Eukaryota</taxon>
        <taxon>Metazoa</taxon>
        <taxon>Chordata</taxon>
        <taxon>Craniata</taxon>
        <taxon>Vertebrata</taxon>
        <taxon>Euteleostomi</taxon>
        <taxon>Mammalia</taxon>
        <taxon>Eutheria</taxon>
        <taxon>Laurasiatheria</taxon>
        <taxon>Chiroptera</taxon>
        <taxon>Yinpterochiroptera</taxon>
        <taxon>Rhinolophoidea</taxon>
        <taxon>Rhinolophidae</taxon>
        <taxon>Rhinolophinae</taxon>
        <taxon>Rhinolophus</taxon>
    </lineage>
</organism>
<sequence>ISEANPTSPSIFPLSLGSTDQAGHVVIGCLIQGFFPSEPLNVTWSHSGEAVSTRNFPPVQAAGGSLYSMTSQLTLPADQCSDGASKTCHVQHNSNFNKAVAVPCKGQRLSGQVWAATFPW</sequence>
<dbReference type="Pfam" id="PF07654">
    <property type="entry name" value="C1-set"/>
    <property type="match status" value="1"/>
</dbReference>
<feature type="domain" description="Ig-like" evidence="2">
    <location>
        <begin position="9"/>
        <end position="101"/>
    </location>
</feature>
<dbReference type="SMART" id="SM00407">
    <property type="entry name" value="IGc1"/>
    <property type="match status" value="1"/>
</dbReference>
<dbReference type="InterPro" id="IPR036179">
    <property type="entry name" value="Ig-like_dom_sf"/>
</dbReference>
<evidence type="ECO:0000256" key="1">
    <source>
        <dbReference type="ARBA" id="ARBA00023319"/>
    </source>
</evidence>
<reference evidence="3" key="5">
    <citation type="submission" date="2025-09" db="UniProtKB">
        <authorList>
            <consortium name="Ensembl"/>
        </authorList>
    </citation>
    <scope>IDENTIFICATION</scope>
</reference>
<reference evidence="3" key="4">
    <citation type="submission" date="2025-08" db="UniProtKB">
        <authorList>
            <consortium name="Ensembl"/>
        </authorList>
    </citation>
    <scope>IDENTIFICATION</scope>
</reference>
<accession>A0A671DJD3</accession>
<reference evidence="3 4" key="1">
    <citation type="journal article" date="2015" name="Annu Rev Anim Biosci">
        <title>The Genome 10K Project: a way forward.</title>
        <authorList>
            <person name="Koepfli K.P."/>
            <person name="Paten B."/>
            <person name="O'Brien S.J."/>
            <person name="Koepfli K.P."/>
            <person name="Paten B."/>
            <person name="Antunes A."/>
            <person name="Belov K."/>
            <person name="Bustamante C."/>
            <person name="Castoe T.A."/>
            <person name="Clawson H."/>
            <person name="Crawford A.J."/>
            <person name="Diekhans M."/>
            <person name="Distel D."/>
            <person name="Durbin R."/>
            <person name="Earl D."/>
            <person name="Fujita M.K."/>
            <person name="Gamble T."/>
            <person name="Georges A."/>
            <person name="Gemmell N."/>
            <person name="Gilbert M.T."/>
            <person name="Graves J.M."/>
            <person name="Green R.E."/>
            <person name="Hickey G."/>
            <person name="Jarvis E.D."/>
            <person name="Johnson W."/>
            <person name="Komissarov A."/>
            <person name="Korf I."/>
            <person name="Kuhn R."/>
            <person name="Larkin D.M."/>
            <person name="Lewin H."/>
            <person name="Lopez J.V."/>
            <person name="Ma J."/>
            <person name="Marques-Bonet T."/>
            <person name="Miller W."/>
            <person name="Murphy R."/>
            <person name="Pevzner P."/>
            <person name="Shapiro B."/>
            <person name="Steiner C."/>
            <person name="Tamazian G."/>
            <person name="Venkatesh B."/>
            <person name="Wang J."/>
            <person name="Wayne R."/>
            <person name="Wiley E."/>
            <person name="Yang H."/>
            <person name="Zhang G."/>
            <person name="Haussler D."/>
            <person name="Ryder O."/>
            <person name="O'Brien S.J."/>
        </authorList>
    </citation>
    <scope>NUCLEOTIDE SEQUENCE</scope>
</reference>
<dbReference type="InterPro" id="IPR003597">
    <property type="entry name" value="Ig_C1-set"/>
</dbReference>
<dbReference type="Gene3D" id="2.60.40.10">
    <property type="entry name" value="Immunoglobulins"/>
    <property type="match status" value="1"/>
</dbReference>
<dbReference type="PANTHER" id="PTHR23411">
    <property type="entry name" value="TAPASIN"/>
    <property type="match status" value="1"/>
</dbReference>
<dbReference type="AlphaFoldDB" id="A0A671DJD3"/>
<dbReference type="OMA" id="GASKTCH"/>
<reference evidence="4" key="3">
    <citation type="submission" date="2018-12" db="EMBL/GenBank/DDBJ databases">
        <title>G10K-VGP greater horseshoe bat female genome, primary haplotype.</title>
        <authorList>
            <person name="Teeling E."/>
            <person name="Myers G."/>
            <person name="Vernes S."/>
            <person name="Pippel M."/>
            <person name="Winkler S."/>
            <person name="Fedrigo O."/>
            <person name="Rhie A."/>
            <person name="Koren S."/>
            <person name="Phillippy A."/>
            <person name="Lewin H."/>
            <person name="Damas J."/>
            <person name="Howe K."/>
            <person name="Mountcastle J."/>
            <person name="Jarvis E.D."/>
        </authorList>
    </citation>
    <scope>NUCLEOTIDE SEQUENCE [LARGE SCALE GENOMIC DNA]</scope>
</reference>
<proteinExistence type="predicted"/>
<dbReference type="InParanoid" id="A0A671DJD3"/>
<name>A0A671DJD3_RHIFE</name>
<protein>
    <recommendedName>
        <fullName evidence="2">Ig-like domain-containing protein</fullName>
    </recommendedName>
</protein>
<evidence type="ECO:0000313" key="4">
    <source>
        <dbReference type="Proteomes" id="UP000472240"/>
    </source>
</evidence>
<dbReference type="Ensembl" id="ENSRFET00010000864.1">
    <property type="protein sequence ID" value="ENSRFEP00010000767.1"/>
    <property type="gene ID" value="ENSRFEG00010000617.1"/>
</dbReference>
<dbReference type="InterPro" id="IPR007110">
    <property type="entry name" value="Ig-like_dom"/>
</dbReference>
<dbReference type="FunFam" id="2.60.40.10:FF:002016">
    <property type="entry name" value="Immunoglobulin heavy constant alpha 2"/>
    <property type="match status" value="1"/>
</dbReference>
<reference evidence="3 4" key="2">
    <citation type="journal article" date="2018" name="Annu Rev Anim Biosci">
        <title>Bat Biology, Genomes, and the Bat1K Project: To Generate Chromosome-Level Genomes for All Living Bat Species.</title>
        <authorList>
            <person name="Teeling E.C."/>
            <person name="Vernes S.C."/>
            <person name="Davalos L.M."/>
            <person name="Ray D.A."/>
            <person name="Gilbert M.T.P."/>
            <person name="Myers E."/>
        </authorList>
    </citation>
    <scope>NUCLEOTIDE SEQUENCE</scope>
</reference>
<evidence type="ECO:0000259" key="2">
    <source>
        <dbReference type="PROSITE" id="PS50835"/>
    </source>
</evidence>
<dbReference type="InterPro" id="IPR050380">
    <property type="entry name" value="Immune_Resp_Modulators"/>
</dbReference>
<evidence type="ECO:0000313" key="3">
    <source>
        <dbReference type="Ensembl" id="ENSRFEP00010000767.1"/>
    </source>
</evidence>
<dbReference type="Proteomes" id="UP000472240">
    <property type="component" value="Chromosome 6"/>
</dbReference>
<dbReference type="GeneTree" id="ENSGT00940000161516"/>
<keyword evidence="1" id="KW-0393">Immunoglobulin domain</keyword>
<dbReference type="InterPro" id="IPR013783">
    <property type="entry name" value="Ig-like_fold"/>
</dbReference>
<dbReference type="PROSITE" id="PS50835">
    <property type="entry name" value="IG_LIKE"/>
    <property type="match status" value="1"/>
</dbReference>
<dbReference type="SUPFAM" id="SSF48726">
    <property type="entry name" value="Immunoglobulin"/>
    <property type="match status" value="1"/>
</dbReference>